<protein>
    <submittedName>
        <fullName evidence="3">Pectate lyase superfamily protein</fullName>
    </submittedName>
</protein>
<dbReference type="InterPro" id="IPR039448">
    <property type="entry name" value="Beta_helix"/>
</dbReference>
<proteinExistence type="predicted"/>
<evidence type="ECO:0000259" key="2">
    <source>
        <dbReference type="Pfam" id="PF13229"/>
    </source>
</evidence>
<dbReference type="EMBL" id="CP036267">
    <property type="protein sequence ID" value="QDT32421.1"/>
    <property type="molecule type" value="Genomic_DNA"/>
</dbReference>
<keyword evidence="3" id="KW-0456">Lyase</keyword>
<dbReference type="Gene3D" id="2.160.20.10">
    <property type="entry name" value="Single-stranded right-handed beta-helix, Pectin lyase-like"/>
    <property type="match status" value="1"/>
</dbReference>
<keyword evidence="4" id="KW-1185">Reference proteome</keyword>
<evidence type="ECO:0000313" key="4">
    <source>
        <dbReference type="Proteomes" id="UP000315724"/>
    </source>
</evidence>
<dbReference type="InterPro" id="IPR011050">
    <property type="entry name" value="Pectin_lyase_fold/virulence"/>
</dbReference>
<dbReference type="RefSeq" id="WP_145197660.1">
    <property type="nucleotide sequence ID" value="NZ_CP036267.1"/>
</dbReference>
<dbReference type="Proteomes" id="UP000315724">
    <property type="component" value="Chromosome"/>
</dbReference>
<dbReference type="InterPro" id="IPR006626">
    <property type="entry name" value="PbH1"/>
</dbReference>
<evidence type="ECO:0000256" key="1">
    <source>
        <dbReference type="SAM" id="SignalP"/>
    </source>
</evidence>
<feature type="signal peptide" evidence="1">
    <location>
        <begin position="1"/>
        <end position="29"/>
    </location>
</feature>
<dbReference type="SUPFAM" id="SSF51126">
    <property type="entry name" value="Pectin lyase-like"/>
    <property type="match status" value="2"/>
</dbReference>
<evidence type="ECO:0000313" key="3">
    <source>
        <dbReference type="EMBL" id="QDT32421.1"/>
    </source>
</evidence>
<dbReference type="SMART" id="SM00710">
    <property type="entry name" value="PbH1"/>
    <property type="match status" value="10"/>
</dbReference>
<reference evidence="3 4" key="1">
    <citation type="submission" date="2019-02" db="EMBL/GenBank/DDBJ databases">
        <title>Deep-cultivation of Planctomycetes and their phenomic and genomic characterization uncovers novel biology.</title>
        <authorList>
            <person name="Wiegand S."/>
            <person name="Jogler M."/>
            <person name="Boedeker C."/>
            <person name="Pinto D."/>
            <person name="Vollmers J."/>
            <person name="Rivas-Marin E."/>
            <person name="Kohn T."/>
            <person name="Peeters S.H."/>
            <person name="Heuer A."/>
            <person name="Rast P."/>
            <person name="Oberbeckmann S."/>
            <person name="Bunk B."/>
            <person name="Jeske O."/>
            <person name="Meyerdierks A."/>
            <person name="Storesund J.E."/>
            <person name="Kallscheuer N."/>
            <person name="Luecker S."/>
            <person name="Lage O.M."/>
            <person name="Pohl T."/>
            <person name="Merkel B.J."/>
            <person name="Hornburger P."/>
            <person name="Mueller R.-W."/>
            <person name="Bruemmer F."/>
            <person name="Labrenz M."/>
            <person name="Spormann A.M."/>
            <person name="Op den Camp H."/>
            <person name="Overmann J."/>
            <person name="Amann R."/>
            <person name="Jetten M.S.M."/>
            <person name="Mascher T."/>
            <person name="Medema M.H."/>
            <person name="Devos D.P."/>
            <person name="Kaster A.-K."/>
            <person name="Ovreas L."/>
            <person name="Rohde M."/>
            <person name="Galperin M.Y."/>
            <person name="Jogler C."/>
        </authorList>
    </citation>
    <scope>NUCLEOTIDE SEQUENCE [LARGE SCALE GENOMIC DNA]</scope>
    <source>
        <strain evidence="3 4">Mal48</strain>
    </source>
</reference>
<feature type="domain" description="Right handed beta helix" evidence="2">
    <location>
        <begin position="320"/>
        <end position="441"/>
    </location>
</feature>
<dbReference type="Pfam" id="PF13229">
    <property type="entry name" value="Beta_helix"/>
    <property type="match status" value="2"/>
</dbReference>
<sequence precursor="true">MRRFATFNSLNYSRLFTCLCIGMFISGIAVCTTEAQEAANTPKLVGDGTTDNTTVINQWISEKKAPLTFPKGVFRITKTIEIDLDKTGPISISGDGTATVLMDGPGPAFRFIGTHEGTAAPRTVKENVWKNQRSPMVEGVEIVGNHPEANGIEVTGTMQATITRVVLRKLHHGIHLVKRNRNVLIADCHIYENSGVGIFYDKVSLHQSNIIGCHISYNKLGGIVNKGGDVRNIHIGTCDIEGNMGGPDSTPSANIELDSRGGSVAEVAIVGCTIQHDHHSPNSANIRYHGESTPRPFTDETRHGHLTIADNVLSDVHVNIEITNARSVAITGNTVWKGYEHNLKITGSESVVVTGNMFDRNPRYHYGDGALSKDAILIENSTGVTFSANHITGIKFGKGVVNVQNCKRVNITNCSILDCAPYGVLLENTTESRVSDCLIKGDELISAVKEIAGKDNFVAAELRPETK</sequence>
<dbReference type="AlphaFoldDB" id="A0A517QLC7"/>
<gene>
    <name evidence="3" type="ORF">Mal48_16670</name>
</gene>
<dbReference type="OrthoDB" id="248604at2"/>
<dbReference type="InterPro" id="IPR012334">
    <property type="entry name" value="Pectin_lyas_fold"/>
</dbReference>
<dbReference type="GO" id="GO:0016829">
    <property type="term" value="F:lyase activity"/>
    <property type="evidence" value="ECO:0007669"/>
    <property type="project" value="UniProtKB-KW"/>
</dbReference>
<feature type="chain" id="PRO_5022054475" evidence="1">
    <location>
        <begin position="30"/>
        <end position="467"/>
    </location>
</feature>
<name>A0A517QLC7_9PLAN</name>
<accession>A0A517QLC7</accession>
<feature type="domain" description="Right handed beta helix" evidence="2">
    <location>
        <begin position="138"/>
        <end position="246"/>
    </location>
</feature>
<dbReference type="KEGG" id="tpol:Mal48_16670"/>
<organism evidence="3 4">
    <name type="scientific">Thalassoglobus polymorphus</name>
    <dbReference type="NCBI Taxonomy" id="2527994"/>
    <lineage>
        <taxon>Bacteria</taxon>
        <taxon>Pseudomonadati</taxon>
        <taxon>Planctomycetota</taxon>
        <taxon>Planctomycetia</taxon>
        <taxon>Planctomycetales</taxon>
        <taxon>Planctomycetaceae</taxon>
        <taxon>Thalassoglobus</taxon>
    </lineage>
</organism>
<keyword evidence="1" id="KW-0732">Signal</keyword>